<gene>
    <name evidence="1" type="ORF">SAMN05444007_10170</name>
</gene>
<sequence>MARRVDPAMETSGTIVLIGGTGDVGSRLVSLLLDHTAASVLVVSRRGGASDDRVKALRLNIAAPDAAAGIPLGATVVNLTEATPPLVAADVVRAGGNFLETSASPDYVELIRQEVSATGGAGTGVVCVGAAPGLSTLMAADAGQTEGCASIDIGLELGMGRHYGSAATEWSIGALGDQYQVPGVPSTTVRPGDLRRRFAFDRGGRSRRALGVGFAQQGIVERSERRPPVQVRTFLALHPPYATHLTGLLLRLGLGPILARHKRGLTRILMRLPPLGRVGTRIAVEAQGPDGGILAARHLAAGDQAEVTAAMILAAIRALNAEEQPQRGSTTIVDHLTLTEAFDALHQLLPDMPIEAWSSGTAGDRA</sequence>
<organism evidence="1 2">
    <name type="scientific">Cribrihabitans marinus</name>
    <dbReference type="NCBI Taxonomy" id="1227549"/>
    <lineage>
        <taxon>Bacteria</taxon>
        <taxon>Pseudomonadati</taxon>
        <taxon>Pseudomonadota</taxon>
        <taxon>Alphaproteobacteria</taxon>
        <taxon>Rhodobacterales</taxon>
        <taxon>Paracoccaceae</taxon>
        <taxon>Cribrihabitans</taxon>
    </lineage>
</organism>
<evidence type="ECO:0000313" key="2">
    <source>
        <dbReference type="Proteomes" id="UP000199379"/>
    </source>
</evidence>
<dbReference type="EMBL" id="FNYD01000001">
    <property type="protein sequence ID" value="SEI40763.1"/>
    <property type="molecule type" value="Genomic_DNA"/>
</dbReference>
<name>A0A1H6QAJ1_9RHOB</name>
<reference evidence="1 2" key="1">
    <citation type="submission" date="2016-10" db="EMBL/GenBank/DDBJ databases">
        <authorList>
            <person name="de Groot N.N."/>
        </authorList>
    </citation>
    <scope>NUCLEOTIDE SEQUENCE [LARGE SCALE GENOMIC DNA]</scope>
    <source>
        <strain evidence="1 2">DSM 29340</strain>
    </source>
</reference>
<keyword evidence="2" id="KW-1185">Reference proteome</keyword>
<dbReference type="Gene3D" id="3.40.50.720">
    <property type="entry name" value="NAD(P)-binding Rossmann-like Domain"/>
    <property type="match status" value="1"/>
</dbReference>
<protein>
    <submittedName>
        <fullName evidence="1">Saccharopine dehydrogenase, NADP-dependent</fullName>
    </submittedName>
</protein>
<proteinExistence type="predicted"/>
<dbReference type="InterPro" id="IPR036291">
    <property type="entry name" value="NAD(P)-bd_dom_sf"/>
</dbReference>
<dbReference type="AlphaFoldDB" id="A0A1H6QAJ1"/>
<dbReference type="RefSeq" id="WP_143057856.1">
    <property type="nucleotide sequence ID" value="NZ_BMGV01000001.1"/>
</dbReference>
<dbReference type="OrthoDB" id="7813413at2"/>
<dbReference type="SUPFAM" id="SSF51735">
    <property type="entry name" value="NAD(P)-binding Rossmann-fold domains"/>
    <property type="match status" value="1"/>
</dbReference>
<dbReference type="Proteomes" id="UP000199379">
    <property type="component" value="Unassembled WGS sequence"/>
</dbReference>
<accession>A0A1H6QAJ1</accession>
<dbReference type="STRING" id="1227549.SAMN05444007_10170"/>
<evidence type="ECO:0000313" key="1">
    <source>
        <dbReference type="EMBL" id="SEI40763.1"/>
    </source>
</evidence>